<dbReference type="InterPro" id="IPR047263">
    <property type="entry name" value="HNL-like_cupin"/>
</dbReference>
<feature type="domain" description="Cupin type-2" evidence="1">
    <location>
        <begin position="48"/>
        <end position="111"/>
    </location>
</feature>
<dbReference type="EMBL" id="CP064936">
    <property type="protein sequence ID" value="QQA02015.1"/>
    <property type="molecule type" value="Genomic_DNA"/>
</dbReference>
<accession>A0A7T3RFC5</accession>
<proteinExistence type="predicted"/>
<dbReference type="Proteomes" id="UP000595224">
    <property type="component" value="Chromosome"/>
</dbReference>
<dbReference type="RefSeq" id="WP_215905262.1">
    <property type="nucleotide sequence ID" value="NZ_CBCSHE010000025.1"/>
</dbReference>
<evidence type="ECO:0000313" key="2">
    <source>
        <dbReference type="EMBL" id="QQA02015.1"/>
    </source>
</evidence>
<name>A0A7T3RFC5_9SPIR</name>
<evidence type="ECO:0000313" key="3">
    <source>
        <dbReference type="Proteomes" id="UP000595224"/>
    </source>
</evidence>
<dbReference type="InterPro" id="IPR011051">
    <property type="entry name" value="RmlC_Cupin_sf"/>
</dbReference>
<sequence length="135" mass="15292">MNTKVTLEELKSQMPFNIEKHNDGFAQYFSGKSFLEPLSTEQVKIFNVTFESGCRNNWHIHHAKEGGGQILICVAGNGLYQEWGKSVQHLKPGDVVNIKPGIKHWHGAADDSWFSHLAIEVPGIDCFNEWLEKVE</sequence>
<dbReference type="AlphaFoldDB" id="A0A7T3RFC5"/>
<reference evidence="2 3" key="1">
    <citation type="submission" date="2020-11" db="EMBL/GenBank/DDBJ databases">
        <title>Treponema Peruensis nv. sp., first commensal Treponema isolated from human feces.</title>
        <authorList>
            <person name="Belkhou C."/>
            <person name="Raes J."/>
        </authorList>
    </citation>
    <scope>NUCLEOTIDE SEQUENCE [LARGE SCALE GENOMIC DNA]</scope>
    <source>
        <strain evidence="2 3">RCC2812</strain>
    </source>
</reference>
<dbReference type="PANTHER" id="PTHR43698">
    <property type="entry name" value="RIBD C-TERMINAL DOMAIN CONTAINING PROTEIN"/>
    <property type="match status" value="1"/>
</dbReference>
<dbReference type="InterPro" id="IPR014710">
    <property type="entry name" value="RmlC-like_jellyroll"/>
</dbReference>
<evidence type="ECO:0000259" key="1">
    <source>
        <dbReference type="Pfam" id="PF07883"/>
    </source>
</evidence>
<protein>
    <submittedName>
        <fullName evidence="2">Cupin domain-containing protein</fullName>
    </submittedName>
</protein>
<dbReference type="InterPro" id="IPR013096">
    <property type="entry name" value="Cupin_2"/>
</dbReference>
<gene>
    <name evidence="2" type="ORF">IWA51_05355</name>
</gene>
<keyword evidence="3" id="KW-1185">Reference proteome</keyword>
<dbReference type="Pfam" id="PF07883">
    <property type="entry name" value="Cupin_2"/>
    <property type="match status" value="1"/>
</dbReference>
<dbReference type="SUPFAM" id="SSF51182">
    <property type="entry name" value="RmlC-like cupins"/>
    <property type="match status" value="1"/>
</dbReference>
<organism evidence="2 3">
    <name type="scientific">Treponema peruense</name>
    <dbReference type="NCBI Taxonomy" id="2787628"/>
    <lineage>
        <taxon>Bacteria</taxon>
        <taxon>Pseudomonadati</taxon>
        <taxon>Spirochaetota</taxon>
        <taxon>Spirochaetia</taxon>
        <taxon>Spirochaetales</taxon>
        <taxon>Treponemataceae</taxon>
        <taxon>Treponema</taxon>
    </lineage>
</organism>
<dbReference type="KEGG" id="tper:IWA51_05355"/>
<dbReference type="PANTHER" id="PTHR43698:SF1">
    <property type="entry name" value="BLL4564 PROTEIN"/>
    <property type="match status" value="1"/>
</dbReference>
<dbReference type="Gene3D" id="2.60.120.10">
    <property type="entry name" value="Jelly Rolls"/>
    <property type="match status" value="1"/>
</dbReference>
<dbReference type="CDD" id="cd02233">
    <property type="entry name" value="cupin_HNL-like"/>
    <property type="match status" value="1"/>
</dbReference>